<reference evidence="1 2" key="1">
    <citation type="submission" date="2022-04" db="EMBL/GenBank/DDBJ databases">
        <title>Genome draft of Actinomadura sp. ATCC 31491.</title>
        <authorList>
            <person name="Shi X."/>
            <person name="Du Y."/>
        </authorList>
    </citation>
    <scope>NUCLEOTIDE SEQUENCE [LARGE SCALE GENOMIC DNA]</scope>
    <source>
        <strain evidence="1 2">ATCC 31491</strain>
    </source>
</reference>
<proteinExistence type="predicted"/>
<accession>A0ABT0G2Z9</accession>
<comment type="caution">
    <text evidence="1">The sequence shown here is derived from an EMBL/GenBank/DDBJ whole genome shotgun (WGS) entry which is preliminary data.</text>
</comment>
<keyword evidence="2" id="KW-1185">Reference proteome</keyword>
<name>A0ABT0G2Z9_9ACTN</name>
<evidence type="ECO:0000313" key="2">
    <source>
        <dbReference type="Proteomes" id="UP001317259"/>
    </source>
</evidence>
<evidence type="ECO:0000313" key="1">
    <source>
        <dbReference type="EMBL" id="MCK2218917.1"/>
    </source>
</evidence>
<gene>
    <name evidence="1" type="ORF">MF672_034750</name>
</gene>
<sequence>MAGEQRTTIEYYDVLGAVGGRGWDPHGDTLDWVRFCLKAHHLQAQRVRRRLSEAGEIW</sequence>
<dbReference type="EMBL" id="JAKRKC020000002">
    <property type="protein sequence ID" value="MCK2218917.1"/>
    <property type="molecule type" value="Genomic_DNA"/>
</dbReference>
<dbReference type="Proteomes" id="UP001317259">
    <property type="component" value="Unassembled WGS sequence"/>
</dbReference>
<dbReference type="RefSeq" id="WP_242381024.1">
    <property type="nucleotide sequence ID" value="NZ_JAKRKC020000002.1"/>
</dbReference>
<organism evidence="1 2">
    <name type="scientific">Actinomadura luzonensis</name>
    <dbReference type="NCBI Taxonomy" id="2805427"/>
    <lineage>
        <taxon>Bacteria</taxon>
        <taxon>Bacillati</taxon>
        <taxon>Actinomycetota</taxon>
        <taxon>Actinomycetes</taxon>
        <taxon>Streptosporangiales</taxon>
        <taxon>Thermomonosporaceae</taxon>
        <taxon>Actinomadura</taxon>
    </lineage>
</organism>
<protein>
    <submittedName>
        <fullName evidence="1">Autophagy-related protein 27</fullName>
    </submittedName>
</protein>